<dbReference type="Proteomes" id="UP000011058">
    <property type="component" value="Chromosome"/>
</dbReference>
<dbReference type="GO" id="GO:0003677">
    <property type="term" value="F:DNA binding"/>
    <property type="evidence" value="ECO:0007669"/>
    <property type="project" value="InterPro"/>
</dbReference>
<reference evidence="4 5" key="1">
    <citation type="journal article" date="2012" name="J. Bacteriol.">
        <title>Genome Sequence of Fibrella aestuarina BUZ 2T, a Filamentous Marine Bacterium.</title>
        <authorList>
            <person name="Filippini M."/>
            <person name="Qi W."/>
            <person name="Blom J."/>
            <person name="Goesmann A."/>
            <person name="Smits T.H."/>
            <person name="Bagheri H.C."/>
        </authorList>
    </citation>
    <scope>NUCLEOTIDE SEQUENCE [LARGE SCALE GENOMIC DNA]</scope>
    <source>
        <strain evidence="5">BUZ 2T</strain>
    </source>
</reference>
<keyword evidence="5" id="KW-1185">Reference proteome</keyword>
<dbReference type="GO" id="GO:0006355">
    <property type="term" value="P:regulation of DNA-templated transcription"/>
    <property type="evidence" value="ECO:0007669"/>
    <property type="project" value="InterPro"/>
</dbReference>
<feature type="coiled-coil region" evidence="2">
    <location>
        <begin position="412"/>
        <end position="450"/>
    </location>
</feature>
<evidence type="ECO:0008006" key="6">
    <source>
        <dbReference type="Google" id="ProtNLM"/>
    </source>
</evidence>
<evidence type="ECO:0000313" key="5">
    <source>
        <dbReference type="Proteomes" id="UP000011058"/>
    </source>
</evidence>
<dbReference type="AlphaFoldDB" id="I0KAG2"/>
<feature type="transmembrane region" description="Helical" evidence="3">
    <location>
        <begin position="396"/>
        <end position="413"/>
    </location>
</feature>
<keyword evidence="2" id="KW-0175">Coiled coil</keyword>
<protein>
    <recommendedName>
        <fullName evidence="6">Tetratricopeptide repeat protein</fullName>
    </recommendedName>
</protein>
<dbReference type="InterPro" id="IPR016032">
    <property type="entry name" value="Sig_transdc_resp-reg_C-effctor"/>
</dbReference>
<dbReference type="Pfam" id="PF13424">
    <property type="entry name" value="TPR_12"/>
    <property type="match status" value="2"/>
</dbReference>
<keyword evidence="1" id="KW-0802">TPR repeat</keyword>
<gene>
    <name evidence="4" type="ORF">FAES_3106</name>
</gene>
<dbReference type="SMART" id="SM00028">
    <property type="entry name" value="TPR"/>
    <property type="match status" value="5"/>
</dbReference>
<dbReference type="KEGG" id="fae:FAES_3106"/>
<evidence type="ECO:0000256" key="1">
    <source>
        <dbReference type="PROSITE-ProRule" id="PRU00339"/>
    </source>
</evidence>
<dbReference type="OrthoDB" id="920116at2"/>
<dbReference type="InterPro" id="IPR019734">
    <property type="entry name" value="TPR_rpt"/>
</dbReference>
<dbReference type="RefSeq" id="WP_015332214.1">
    <property type="nucleotide sequence ID" value="NC_020054.1"/>
</dbReference>
<name>I0KAG2_9BACT</name>
<dbReference type="SUPFAM" id="SSF46894">
    <property type="entry name" value="C-terminal effector domain of the bipartite response regulators"/>
    <property type="match status" value="1"/>
</dbReference>
<feature type="repeat" description="TPR" evidence="1">
    <location>
        <begin position="203"/>
        <end position="236"/>
    </location>
</feature>
<dbReference type="eggNOG" id="COG0457">
    <property type="taxonomic scope" value="Bacteria"/>
</dbReference>
<sequence>MRFLVGLLLGWGLLLPDGWAQVDTLRSLSPDRRLLAICRETLRWHIMTTHARNSFADSTTAIRWLDSVRTLALEQQDERLFWYATLQQFVSRVVAEKRLHKPITMLRAAEGRMAQCPVPAVRGTYYIYYGEWLLHQGKLEEALRWLFRARNLFEEIGYDHIPEAHQYLSTLGSIYYSFSDYRRSVQYYEQAQRYPNPGLAVDYTNWNTLGMAYLRLEQYKLAEQAFRQVIRRAKAAGDTAYEGIGYGNLGNTLRLSGKPREALPYLYKEVALNYRRVPESAAQTSLYIAKALLALDSTEKAWRYLAHPNRALLGVRWSNYPLDYFEVMALYYRKMGDLEQGARFIDSAVVLKDSMLAVRTSTLLTTADNTQKAEKYLNNLSRIETEKQWGITTRNIVILALLLIGALVLYAIRQKQRRLEQERTLLAEQRRQAEAELAHAQVQLVQYVRSLSAKNQLVEQMMNELALARQHLADPLPSQSDSIRTLLTSVILTDKDWLQFRQLFEQAHPGFLQQLRQTYGELSPAEVRLLTLLKLEVPTKQMAFMLGVSPDSIHKSRYRLRKKLGSLGDTYLQGLFEAS</sequence>
<dbReference type="STRING" id="1166018.FAES_3106"/>
<dbReference type="InterPro" id="IPR011990">
    <property type="entry name" value="TPR-like_helical_dom_sf"/>
</dbReference>
<dbReference type="SUPFAM" id="SSF48452">
    <property type="entry name" value="TPR-like"/>
    <property type="match status" value="2"/>
</dbReference>
<evidence type="ECO:0000256" key="3">
    <source>
        <dbReference type="SAM" id="Phobius"/>
    </source>
</evidence>
<evidence type="ECO:0000256" key="2">
    <source>
        <dbReference type="SAM" id="Coils"/>
    </source>
</evidence>
<dbReference type="EMBL" id="HE796683">
    <property type="protein sequence ID" value="CCH01115.1"/>
    <property type="molecule type" value="Genomic_DNA"/>
</dbReference>
<keyword evidence="3" id="KW-0472">Membrane</keyword>
<evidence type="ECO:0000313" key="4">
    <source>
        <dbReference type="EMBL" id="CCH01115.1"/>
    </source>
</evidence>
<proteinExistence type="predicted"/>
<organism evidence="4 5">
    <name type="scientific">Fibrella aestuarina BUZ 2</name>
    <dbReference type="NCBI Taxonomy" id="1166018"/>
    <lineage>
        <taxon>Bacteria</taxon>
        <taxon>Pseudomonadati</taxon>
        <taxon>Bacteroidota</taxon>
        <taxon>Cytophagia</taxon>
        <taxon>Cytophagales</taxon>
        <taxon>Spirosomataceae</taxon>
        <taxon>Fibrella</taxon>
    </lineage>
</organism>
<dbReference type="PATRIC" id="fig|1166018.3.peg.4875"/>
<dbReference type="HOGENOM" id="CLU_466725_0_0_10"/>
<dbReference type="Gene3D" id="1.25.40.10">
    <property type="entry name" value="Tetratricopeptide repeat domain"/>
    <property type="match status" value="2"/>
</dbReference>
<dbReference type="PROSITE" id="PS50005">
    <property type="entry name" value="TPR"/>
    <property type="match status" value="1"/>
</dbReference>
<accession>I0KAG2</accession>
<keyword evidence="3" id="KW-1133">Transmembrane helix</keyword>
<keyword evidence="3" id="KW-0812">Transmembrane</keyword>